<comment type="caution">
    <text evidence="2">The sequence shown here is derived from an EMBL/GenBank/DDBJ whole genome shotgun (WGS) entry which is preliminary data.</text>
</comment>
<keyword evidence="3" id="KW-1185">Reference proteome</keyword>
<evidence type="ECO:0000313" key="2">
    <source>
        <dbReference type="EMBL" id="MDI2590009.1"/>
    </source>
</evidence>
<accession>A0ABT6QIA7</accession>
<proteinExistence type="predicted"/>
<dbReference type="Proteomes" id="UP001159100">
    <property type="component" value="Unassembled WGS sequence"/>
</dbReference>
<dbReference type="EMBL" id="JARBWL010000001">
    <property type="protein sequence ID" value="MDI2590009.1"/>
    <property type="molecule type" value="Genomic_DNA"/>
</dbReference>
<protein>
    <submittedName>
        <fullName evidence="2">Com family DNA-binding transcriptional regulator</fullName>
    </submittedName>
</protein>
<sequence>MGEFTELQIKCSRCGTLNHEKATSLEQSPLSDMSAAKAARTNHSTQ</sequence>
<reference evidence="2 3" key="1">
    <citation type="submission" date="2023-02" db="EMBL/GenBank/DDBJ databases">
        <title>Pseudomonas chrutzelriedensis sp. nov., a potently antifungal strain isolated from moss.</title>
        <authorList>
            <person name="Schnyder A."/>
            <person name="Kalawong R."/>
            <person name="Eberl L."/>
            <person name="Agnoli K."/>
        </authorList>
    </citation>
    <scope>NUCLEOTIDE SEQUENCE [LARGE SCALE GENOMIC DNA]</scope>
    <source>
        <strain evidence="2 3">681</strain>
    </source>
</reference>
<dbReference type="Pfam" id="PF10122">
    <property type="entry name" value="Zn_ribbon_Com"/>
    <property type="match status" value="1"/>
</dbReference>
<dbReference type="RefSeq" id="WP_282315982.1">
    <property type="nucleotide sequence ID" value="NZ_JARBWL010000001.1"/>
</dbReference>
<evidence type="ECO:0000256" key="1">
    <source>
        <dbReference type="SAM" id="MobiDB-lite"/>
    </source>
</evidence>
<organism evidence="2 3">
    <name type="scientific">Pseudomonas fungipugnans</name>
    <dbReference type="NCBI Taxonomy" id="3024217"/>
    <lineage>
        <taxon>Bacteria</taxon>
        <taxon>Pseudomonadati</taxon>
        <taxon>Pseudomonadota</taxon>
        <taxon>Gammaproteobacteria</taxon>
        <taxon>Pseudomonadales</taxon>
        <taxon>Pseudomonadaceae</taxon>
        <taxon>Pseudomonas</taxon>
    </lineage>
</organism>
<name>A0ABT6QIA7_9PSED</name>
<dbReference type="InterPro" id="IPR019294">
    <property type="entry name" value="Translation_reg_Com"/>
</dbReference>
<evidence type="ECO:0000313" key="3">
    <source>
        <dbReference type="Proteomes" id="UP001159100"/>
    </source>
</evidence>
<feature type="region of interest" description="Disordered" evidence="1">
    <location>
        <begin position="23"/>
        <end position="46"/>
    </location>
</feature>
<gene>
    <name evidence="2" type="ORF">POF45_01000</name>
</gene>
<dbReference type="GO" id="GO:0003677">
    <property type="term" value="F:DNA binding"/>
    <property type="evidence" value="ECO:0007669"/>
    <property type="project" value="UniProtKB-KW"/>
</dbReference>
<keyword evidence="2" id="KW-0238">DNA-binding</keyword>